<evidence type="ECO:0000256" key="1">
    <source>
        <dbReference type="ARBA" id="ARBA00004651"/>
    </source>
</evidence>
<evidence type="ECO:0000256" key="5">
    <source>
        <dbReference type="ARBA" id="ARBA00022519"/>
    </source>
</evidence>
<evidence type="ECO:0000256" key="2">
    <source>
        <dbReference type="ARBA" id="ARBA00011262"/>
    </source>
</evidence>
<feature type="transmembrane region" description="Helical" evidence="11">
    <location>
        <begin position="111"/>
        <end position="131"/>
    </location>
</feature>
<protein>
    <recommendedName>
        <fullName evidence="10">Autoinducer 2 import system permease protein LsrC</fullName>
    </recommendedName>
</protein>
<keyword evidence="8 11" id="KW-0472">Membrane</keyword>
<keyword evidence="7 11" id="KW-1133">Transmembrane helix</keyword>
<dbReference type="Pfam" id="PF02653">
    <property type="entry name" value="BPD_transp_2"/>
    <property type="match status" value="1"/>
</dbReference>
<name>A0ABW2B7M3_9RHOB</name>
<dbReference type="PANTHER" id="PTHR32196">
    <property type="entry name" value="ABC TRANSPORTER PERMEASE PROTEIN YPHD-RELATED-RELATED"/>
    <property type="match status" value="1"/>
</dbReference>
<comment type="caution">
    <text evidence="12">The sequence shown here is derived from an EMBL/GenBank/DDBJ whole genome shotgun (WGS) entry which is preliminary data.</text>
</comment>
<evidence type="ECO:0000313" key="12">
    <source>
        <dbReference type="EMBL" id="MFC6761704.1"/>
    </source>
</evidence>
<feature type="transmembrane region" description="Helical" evidence="11">
    <location>
        <begin position="236"/>
        <end position="269"/>
    </location>
</feature>
<evidence type="ECO:0000256" key="11">
    <source>
        <dbReference type="SAM" id="Phobius"/>
    </source>
</evidence>
<evidence type="ECO:0000256" key="7">
    <source>
        <dbReference type="ARBA" id="ARBA00022989"/>
    </source>
</evidence>
<dbReference type="InterPro" id="IPR001851">
    <property type="entry name" value="ABC_transp_permease"/>
</dbReference>
<evidence type="ECO:0000256" key="6">
    <source>
        <dbReference type="ARBA" id="ARBA00022692"/>
    </source>
</evidence>
<proteinExistence type="predicted"/>
<evidence type="ECO:0000256" key="10">
    <source>
        <dbReference type="ARBA" id="ARBA00039382"/>
    </source>
</evidence>
<organism evidence="12 13">
    <name type="scientific">Sulfitobacter porphyrae</name>
    <dbReference type="NCBI Taxonomy" id="1246864"/>
    <lineage>
        <taxon>Bacteria</taxon>
        <taxon>Pseudomonadati</taxon>
        <taxon>Pseudomonadota</taxon>
        <taxon>Alphaproteobacteria</taxon>
        <taxon>Rhodobacterales</taxon>
        <taxon>Roseobacteraceae</taxon>
        <taxon>Sulfitobacter</taxon>
    </lineage>
</organism>
<keyword evidence="5" id="KW-0997">Cell inner membrane</keyword>
<feature type="transmembrane region" description="Helical" evidence="11">
    <location>
        <begin position="151"/>
        <end position="172"/>
    </location>
</feature>
<keyword evidence="3" id="KW-0813">Transport</keyword>
<reference evidence="13" key="1">
    <citation type="journal article" date="2019" name="Int. J. Syst. Evol. Microbiol.">
        <title>The Global Catalogue of Microorganisms (GCM) 10K type strain sequencing project: providing services to taxonomists for standard genome sequencing and annotation.</title>
        <authorList>
            <consortium name="The Broad Institute Genomics Platform"/>
            <consortium name="The Broad Institute Genome Sequencing Center for Infectious Disease"/>
            <person name="Wu L."/>
            <person name="Ma J."/>
        </authorList>
    </citation>
    <scope>NUCLEOTIDE SEQUENCE [LARGE SCALE GENOMIC DNA]</scope>
    <source>
        <strain evidence="13">CCUG 66188</strain>
    </source>
</reference>
<dbReference type="CDD" id="cd06579">
    <property type="entry name" value="TM_PBP1_transp_AraH_like"/>
    <property type="match status" value="1"/>
</dbReference>
<feature type="transmembrane region" description="Helical" evidence="11">
    <location>
        <begin position="84"/>
        <end position="104"/>
    </location>
</feature>
<comment type="subunit">
    <text evidence="2">The complex is composed of two ATP-binding proteins (LsrA), two transmembrane proteins (LsrC and LsrD) and a solute-binding protein (LsrB).</text>
</comment>
<dbReference type="Proteomes" id="UP001596353">
    <property type="component" value="Unassembled WGS sequence"/>
</dbReference>
<evidence type="ECO:0000313" key="13">
    <source>
        <dbReference type="Proteomes" id="UP001596353"/>
    </source>
</evidence>
<sequence length="309" mass="31932">MQFAAIWIALAILLLIGAVFLPRSVSATSIISILPFAGFLAIAAMGQSLVLMARGIDLSVPAIVTLSSTVLLGTSGGAEGSVVIGTFMAILAAMCVGLINGLLVAWLKLNALIVTLSTGAIVSGITLWYRTGLPAESGVPTALAGFGGTRWLGLNTTVWITIALTLVLTILLRRTQLGRRFEAVGANPRAAYATGVEIRRYQAGAFVAASFLYGIVGVLLSAFIRNPTLDVGNPYLLAPIAAAVLGGTAISGGIGSMIAVTGAALFLIQLGQTLKVLGLETSWQMIFQGVAIALGMFLSEMQGRKRRGG</sequence>
<evidence type="ECO:0000256" key="4">
    <source>
        <dbReference type="ARBA" id="ARBA00022475"/>
    </source>
</evidence>
<keyword evidence="6 11" id="KW-0812">Transmembrane</keyword>
<keyword evidence="4" id="KW-1003">Cell membrane</keyword>
<dbReference type="PANTHER" id="PTHR32196:SF29">
    <property type="entry name" value="AUTOINDUCER 2 IMPORT SYSTEM PERMEASE PROTEIN LSRC"/>
    <property type="match status" value="1"/>
</dbReference>
<gene>
    <name evidence="12" type="ORF">ACFQFQ_23080</name>
</gene>
<evidence type="ECO:0000256" key="8">
    <source>
        <dbReference type="ARBA" id="ARBA00023136"/>
    </source>
</evidence>
<dbReference type="EMBL" id="JBHSWG010000003">
    <property type="protein sequence ID" value="MFC6761704.1"/>
    <property type="molecule type" value="Genomic_DNA"/>
</dbReference>
<evidence type="ECO:0000256" key="9">
    <source>
        <dbReference type="ARBA" id="ARBA00025439"/>
    </source>
</evidence>
<comment type="function">
    <text evidence="9">Part of the ABC transporter complex LsrABCD involved in autoinducer 2 (AI-2) import. Probably responsible for the translocation of the substrate across the membrane.</text>
</comment>
<evidence type="ECO:0000256" key="3">
    <source>
        <dbReference type="ARBA" id="ARBA00022448"/>
    </source>
</evidence>
<comment type="subcellular location">
    <subcellularLocation>
        <location evidence="1">Cell membrane</location>
        <topology evidence="1">Multi-pass membrane protein</topology>
    </subcellularLocation>
</comment>
<feature type="transmembrane region" description="Helical" evidence="11">
    <location>
        <begin position="203"/>
        <end position="224"/>
    </location>
</feature>
<feature type="transmembrane region" description="Helical" evidence="11">
    <location>
        <begin position="36"/>
        <end position="53"/>
    </location>
</feature>
<keyword evidence="13" id="KW-1185">Reference proteome</keyword>
<accession>A0ABW2B7M3</accession>